<protein>
    <submittedName>
        <fullName evidence="1">Uncharacterized protein</fullName>
    </submittedName>
</protein>
<dbReference type="Proteomes" id="UP001227268">
    <property type="component" value="Unassembled WGS sequence"/>
</dbReference>
<accession>A0ACC2WDH7</accession>
<organism evidence="1 2">
    <name type="scientific">Naganishia friedmannii</name>
    <dbReference type="NCBI Taxonomy" id="89922"/>
    <lineage>
        <taxon>Eukaryota</taxon>
        <taxon>Fungi</taxon>
        <taxon>Dikarya</taxon>
        <taxon>Basidiomycota</taxon>
        <taxon>Agaricomycotina</taxon>
        <taxon>Tremellomycetes</taxon>
        <taxon>Filobasidiales</taxon>
        <taxon>Filobasidiaceae</taxon>
        <taxon>Naganishia</taxon>
    </lineage>
</organism>
<evidence type="ECO:0000313" key="1">
    <source>
        <dbReference type="EMBL" id="KAJ9109111.1"/>
    </source>
</evidence>
<dbReference type="EMBL" id="JASBWT010000001">
    <property type="protein sequence ID" value="KAJ9109111.1"/>
    <property type="molecule type" value="Genomic_DNA"/>
</dbReference>
<sequence length="334" mass="37701">MSKAYPLIDPYSTGYLKCSDVHTLYYEECGNPKGKPVVFLHGGPGGGISLTDRGFFDPEFYRIVLFDQRGSGKSTPSADLRENTTWDLVEDIEKLRKKLDIAKWLVFGGSWGSCLALAYSQVYSSVAYSDTHPGWLIAISVPTSETYRASRRHGSAAVGGIFTLRKTELDFFYQNGASHIHPEAFEEYLAPVPENERDDMVKAYHKLLNSDDDDIRMATSKLIVDPLDVAKAAEDDWANAFARIENHYFVNEGWMEQGQLLKAENVNKIKHIPCIIVQGRYDIVCPFKTAWDLHKQWPESQLKVVPNAGHSSREINTLALLVDATDEFRNLSWE</sequence>
<evidence type="ECO:0000313" key="2">
    <source>
        <dbReference type="Proteomes" id="UP001227268"/>
    </source>
</evidence>
<proteinExistence type="predicted"/>
<gene>
    <name evidence="1" type="ORF">QFC21_000439</name>
</gene>
<keyword evidence="2" id="KW-1185">Reference proteome</keyword>
<comment type="caution">
    <text evidence="1">The sequence shown here is derived from an EMBL/GenBank/DDBJ whole genome shotgun (WGS) entry which is preliminary data.</text>
</comment>
<name>A0ACC2WDH7_9TREE</name>
<reference evidence="1" key="1">
    <citation type="submission" date="2023-04" db="EMBL/GenBank/DDBJ databases">
        <title>Draft Genome sequencing of Naganishia species isolated from polar environments using Oxford Nanopore Technology.</title>
        <authorList>
            <person name="Leo P."/>
            <person name="Venkateswaran K."/>
        </authorList>
    </citation>
    <scope>NUCLEOTIDE SEQUENCE</scope>
    <source>
        <strain evidence="1">MNA-CCFEE 5423</strain>
    </source>
</reference>